<reference evidence="2" key="1">
    <citation type="submission" date="2023-10" db="EMBL/GenBank/DDBJ databases">
        <title>Genome assembly of Pristionchus species.</title>
        <authorList>
            <person name="Yoshida K."/>
            <person name="Sommer R.J."/>
        </authorList>
    </citation>
    <scope>NUCLEOTIDE SEQUENCE</scope>
    <source>
        <strain evidence="2">RS0144</strain>
    </source>
</reference>
<dbReference type="Pfam" id="PF00059">
    <property type="entry name" value="Lectin_C"/>
    <property type="match status" value="2"/>
</dbReference>
<evidence type="ECO:0000313" key="3">
    <source>
        <dbReference type="Proteomes" id="UP001432027"/>
    </source>
</evidence>
<dbReference type="SUPFAM" id="SSF56436">
    <property type="entry name" value="C-type lectin-like"/>
    <property type="match status" value="2"/>
</dbReference>
<comment type="caution">
    <text evidence="2">The sequence shown here is derived from an EMBL/GenBank/DDBJ whole genome shotgun (WGS) entry which is preliminary data.</text>
</comment>
<dbReference type="PROSITE" id="PS50041">
    <property type="entry name" value="C_TYPE_LECTIN_2"/>
    <property type="match status" value="2"/>
</dbReference>
<dbReference type="AlphaFoldDB" id="A0AAV5TXQ3"/>
<feature type="non-terminal residue" evidence="2">
    <location>
        <position position="1"/>
    </location>
</feature>
<proteinExistence type="predicted"/>
<dbReference type="SMART" id="SM00034">
    <property type="entry name" value="CLECT"/>
    <property type="match status" value="2"/>
</dbReference>
<feature type="non-terminal residue" evidence="2">
    <location>
        <position position="295"/>
    </location>
</feature>
<gene>
    <name evidence="2" type="ORF">PENTCL1PPCAC_21495</name>
</gene>
<feature type="domain" description="C-type lectin" evidence="1">
    <location>
        <begin position="51"/>
        <end position="144"/>
    </location>
</feature>
<name>A0AAV5TXQ3_9BILA</name>
<keyword evidence="3" id="KW-1185">Reference proteome</keyword>
<dbReference type="EMBL" id="BTSX01000005">
    <property type="protein sequence ID" value="GMS99320.1"/>
    <property type="molecule type" value="Genomic_DNA"/>
</dbReference>
<dbReference type="CDD" id="cd00037">
    <property type="entry name" value="CLECT"/>
    <property type="match status" value="1"/>
</dbReference>
<accession>A0AAV5TXQ3</accession>
<dbReference type="Proteomes" id="UP001432027">
    <property type="component" value="Unassembled WGS sequence"/>
</dbReference>
<dbReference type="PANTHER" id="PTHR22803">
    <property type="entry name" value="MANNOSE, PHOSPHOLIPASE, LECTIN RECEPTOR RELATED"/>
    <property type="match status" value="1"/>
</dbReference>
<dbReference type="InterPro" id="IPR016187">
    <property type="entry name" value="CTDL_fold"/>
</dbReference>
<dbReference type="InterPro" id="IPR016186">
    <property type="entry name" value="C-type_lectin-like/link_sf"/>
</dbReference>
<dbReference type="InterPro" id="IPR050111">
    <property type="entry name" value="C-type_lectin/snaclec_domain"/>
</dbReference>
<evidence type="ECO:0000259" key="1">
    <source>
        <dbReference type="PROSITE" id="PS50041"/>
    </source>
</evidence>
<protein>
    <recommendedName>
        <fullName evidence="1">C-type lectin domain-containing protein</fullName>
    </recommendedName>
</protein>
<sequence>SKYIVCTSRPNGYGCTRPPTTPIPERCPGNFYELSYGKCIGMPFGIKVYVSFAKGESVCGEQFGSMLPSIASEKENNDYYSLVNSTIGLTSFWIGLYCDQGKWAWFDGTPFVYDNFHDNATDAVNCDVSQDYAFSFLNGQWRSEDPIMAKMSALCALQADDSVPTVSPVICDGGWVSIDGSCFYFEATTPTQHVPWNHASIECSKKDAYPPTIVSRDQNERVLLEAVHFIDGSFTSPQFWLGLQCKNGEFEWLDGTPYAYNNLLPLFADCHDFEMGYTFMGDGSWTQLAKQNGRT</sequence>
<feature type="domain" description="C-type lectin" evidence="1">
    <location>
        <begin position="178"/>
        <end position="285"/>
    </location>
</feature>
<dbReference type="InterPro" id="IPR001304">
    <property type="entry name" value="C-type_lectin-like"/>
</dbReference>
<evidence type="ECO:0000313" key="2">
    <source>
        <dbReference type="EMBL" id="GMS99320.1"/>
    </source>
</evidence>
<dbReference type="Gene3D" id="3.10.100.10">
    <property type="entry name" value="Mannose-Binding Protein A, subunit A"/>
    <property type="match status" value="2"/>
</dbReference>
<organism evidence="2 3">
    <name type="scientific">Pristionchus entomophagus</name>
    <dbReference type="NCBI Taxonomy" id="358040"/>
    <lineage>
        <taxon>Eukaryota</taxon>
        <taxon>Metazoa</taxon>
        <taxon>Ecdysozoa</taxon>
        <taxon>Nematoda</taxon>
        <taxon>Chromadorea</taxon>
        <taxon>Rhabditida</taxon>
        <taxon>Rhabditina</taxon>
        <taxon>Diplogasteromorpha</taxon>
        <taxon>Diplogasteroidea</taxon>
        <taxon>Neodiplogasteridae</taxon>
        <taxon>Pristionchus</taxon>
    </lineage>
</organism>